<dbReference type="SUPFAM" id="SSF54427">
    <property type="entry name" value="NTF2-like"/>
    <property type="match status" value="1"/>
</dbReference>
<dbReference type="Gene3D" id="3.10.450.50">
    <property type="match status" value="1"/>
</dbReference>
<proteinExistence type="predicted"/>
<comment type="caution">
    <text evidence="1">The sequence shown here is derived from an EMBL/GenBank/DDBJ whole genome shotgun (WGS) entry which is preliminary data.</text>
</comment>
<dbReference type="Proteomes" id="UP001174934">
    <property type="component" value="Unassembled WGS sequence"/>
</dbReference>
<sequence length="158" mass="17713">MPSQRIETAKKFIGQFATFDSKTLEEVISDDFYQEFAPASIDPPMGPFDKTAMLEQGNKLSALFSGFVMTAKEYIDSAEENKVTVWTTGKAIFRDDVKDDGLTPEEWDFRGEYIFLLTFNEAGKIKKVVEFLDSQSTAAKLHPLIKRAVGNKQKAAAK</sequence>
<evidence type="ECO:0000313" key="1">
    <source>
        <dbReference type="EMBL" id="KAK0610567.1"/>
    </source>
</evidence>
<dbReference type="InterPro" id="IPR032710">
    <property type="entry name" value="NTF2-like_dom_sf"/>
</dbReference>
<evidence type="ECO:0008006" key="3">
    <source>
        <dbReference type="Google" id="ProtNLM"/>
    </source>
</evidence>
<dbReference type="EMBL" id="JAULSR010000010">
    <property type="protein sequence ID" value="KAK0610567.1"/>
    <property type="molecule type" value="Genomic_DNA"/>
</dbReference>
<evidence type="ECO:0000313" key="2">
    <source>
        <dbReference type="Proteomes" id="UP001174934"/>
    </source>
</evidence>
<reference evidence="1" key="1">
    <citation type="submission" date="2023-06" db="EMBL/GenBank/DDBJ databases">
        <title>Genome-scale phylogeny and comparative genomics of the fungal order Sordariales.</title>
        <authorList>
            <consortium name="Lawrence Berkeley National Laboratory"/>
            <person name="Hensen N."/>
            <person name="Bonometti L."/>
            <person name="Westerberg I."/>
            <person name="Brannstrom I.O."/>
            <person name="Guillou S."/>
            <person name="Cros-Aarteil S."/>
            <person name="Calhoun S."/>
            <person name="Haridas S."/>
            <person name="Kuo A."/>
            <person name="Mondo S."/>
            <person name="Pangilinan J."/>
            <person name="Riley R."/>
            <person name="LaButti K."/>
            <person name="Andreopoulos B."/>
            <person name="Lipzen A."/>
            <person name="Chen C."/>
            <person name="Yanf M."/>
            <person name="Daum C."/>
            <person name="Ng V."/>
            <person name="Clum A."/>
            <person name="Steindorff A."/>
            <person name="Ohm R."/>
            <person name="Martin F."/>
            <person name="Silar P."/>
            <person name="Natvig D."/>
            <person name="Lalanne C."/>
            <person name="Gautier V."/>
            <person name="Ament-velasquez S.L."/>
            <person name="Kruys A."/>
            <person name="Hutchinson M.I."/>
            <person name="Powell A.J."/>
            <person name="Barry K."/>
            <person name="Miller A.N."/>
            <person name="Grigoriev I.V."/>
            <person name="Debuchy R."/>
            <person name="Gladieux P."/>
            <person name="Thoren M.H."/>
            <person name="Johannesson H."/>
        </authorList>
    </citation>
    <scope>NUCLEOTIDE SEQUENCE</scope>
    <source>
        <strain evidence="1">SMH3391-2</strain>
    </source>
</reference>
<organism evidence="1 2">
    <name type="scientific">Bombardia bombarda</name>
    <dbReference type="NCBI Taxonomy" id="252184"/>
    <lineage>
        <taxon>Eukaryota</taxon>
        <taxon>Fungi</taxon>
        <taxon>Dikarya</taxon>
        <taxon>Ascomycota</taxon>
        <taxon>Pezizomycotina</taxon>
        <taxon>Sordariomycetes</taxon>
        <taxon>Sordariomycetidae</taxon>
        <taxon>Sordariales</taxon>
        <taxon>Lasiosphaeriaceae</taxon>
        <taxon>Bombardia</taxon>
    </lineage>
</organism>
<dbReference type="AlphaFoldDB" id="A0AA39TGX3"/>
<accession>A0AA39TGX3</accession>
<gene>
    <name evidence="1" type="ORF">B0T17DRAFT_544924</name>
</gene>
<name>A0AA39TGX3_9PEZI</name>
<keyword evidence="2" id="KW-1185">Reference proteome</keyword>
<protein>
    <recommendedName>
        <fullName evidence="3">SnoaL-like domain-containing protein</fullName>
    </recommendedName>
</protein>